<dbReference type="CDD" id="cd01347">
    <property type="entry name" value="ligand_gated_channel"/>
    <property type="match status" value="1"/>
</dbReference>
<evidence type="ECO:0000313" key="20">
    <source>
        <dbReference type="EMBL" id="PNS09405.1"/>
    </source>
</evidence>
<dbReference type="PANTHER" id="PTHR32552:SF68">
    <property type="entry name" value="FERRICHROME OUTER MEMBRANE TRANSPORTER_PHAGE RECEPTOR"/>
    <property type="match status" value="1"/>
</dbReference>
<keyword evidence="6 14" id="KW-0812">Transmembrane</keyword>
<evidence type="ECO:0000256" key="14">
    <source>
        <dbReference type="PROSITE-ProRule" id="PRU01360"/>
    </source>
</evidence>
<feature type="chain" id="PRO_5014451640" evidence="17">
    <location>
        <begin position="25"/>
        <end position="707"/>
    </location>
</feature>
<dbReference type="OrthoDB" id="127311at2"/>
<evidence type="ECO:0000256" key="1">
    <source>
        <dbReference type="ARBA" id="ARBA00004571"/>
    </source>
</evidence>
<dbReference type="AlphaFoldDB" id="A0A2K1Q2Y6"/>
<dbReference type="EMBL" id="NPZB01000001">
    <property type="protein sequence ID" value="PNS09405.1"/>
    <property type="molecule type" value="Genomic_DNA"/>
</dbReference>
<dbReference type="GO" id="GO:0038023">
    <property type="term" value="F:signaling receptor activity"/>
    <property type="evidence" value="ECO:0007669"/>
    <property type="project" value="InterPro"/>
</dbReference>
<dbReference type="InterPro" id="IPR039426">
    <property type="entry name" value="TonB-dep_rcpt-like"/>
</dbReference>
<dbReference type="GO" id="GO:0015344">
    <property type="term" value="F:siderophore uptake transmembrane transporter activity"/>
    <property type="evidence" value="ECO:0007669"/>
    <property type="project" value="TreeGrafter"/>
</dbReference>
<dbReference type="InterPro" id="IPR000531">
    <property type="entry name" value="Beta-barrel_TonB"/>
</dbReference>
<evidence type="ECO:0000256" key="11">
    <source>
        <dbReference type="ARBA" id="ARBA00023136"/>
    </source>
</evidence>
<keyword evidence="8" id="KW-0408">Iron</keyword>
<keyword evidence="13 14" id="KW-0998">Cell outer membrane</keyword>
<accession>A0A2K1Q2Y6</accession>
<evidence type="ECO:0000256" key="15">
    <source>
        <dbReference type="PROSITE-ProRule" id="PRU10144"/>
    </source>
</evidence>
<evidence type="ECO:0000256" key="13">
    <source>
        <dbReference type="ARBA" id="ARBA00023237"/>
    </source>
</evidence>
<reference evidence="20 21" key="1">
    <citation type="submission" date="2017-08" db="EMBL/GenBank/DDBJ databases">
        <title>Lysobacter sylvestris genome.</title>
        <authorList>
            <person name="Zhang D.-C."/>
            <person name="Albuquerque L."/>
            <person name="Franca L."/>
            <person name="Froufe H.J.C."/>
            <person name="Barroso C."/>
            <person name="Egas C."/>
            <person name="Da Costa M."/>
            <person name="Margesin R."/>
        </authorList>
    </citation>
    <scope>NUCLEOTIDE SEQUENCE [LARGE SCALE GENOMIC DNA]</scope>
    <source>
        <strain evidence="20 21">AM20-91</strain>
    </source>
</reference>
<evidence type="ECO:0000256" key="9">
    <source>
        <dbReference type="ARBA" id="ARBA00023065"/>
    </source>
</evidence>
<keyword evidence="10 16" id="KW-0798">TonB box</keyword>
<evidence type="ECO:0000256" key="3">
    <source>
        <dbReference type="ARBA" id="ARBA00022448"/>
    </source>
</evidence>
<comment type="subcellular location">
    <subcellularLocation>
        <location evidence="1 14">Cell outer membrane</location>
        <topology evidence="1 14">Multi-pass membrane protein</topology>
    </subcellularLocation>
</comment>
<dbReference type="Gene3D" id="2.170.130.10">
    <property type="entry name" value="TonB-dependent receptor, plug domain"/>
    <property type="match status" value="1"/>
</dbReference>
<dbReference type="PROSITE" id="PS01156">
    <property type="entry name" value="TONB_DEPENDENT_REC_2"/>
    <property type="match status" value="1"/>
</dbReference>
<keyword evidence="11 14" id="KW-0472">Membrane</keyword>
<feature type="domain" description="TonB-dependent receptor-like beta-barrel" evidence="18">
    <location>
        <begin position="238"/>
        <end position="676"/>
    </location>
</feature>
<dbReference type="InterPro" id="IPR036942">
    <property type="entry name" value="Beta-barrel_TonB_sf"/>
</dbReference>
<name>A0A2K1Q2Y6_9GAMM</name>
<dbReference type="InterPro" id="IPR010105">
    <property type="entry name" value="TonB_sidphr_rcpt"/>
</dbReference>
<evidence type="ECO:0000256" key="12">
    <source>
        <dbReference type="ARBA" id="ARBA00023170"/>
    </source>
</evidence>
<sequence>MHLSHPVPASLALAISCCLSIANAAETAAPADARQLDRVVVTGSRYVPRYTTGSTRSATRTDTPLVDVPQSVSVVTQELVKDQAMSGLTDALRYMPGVGVAQGEGNRDTAILRGNSTTGDFFVDGVRDDVQYIRDLYDVDRVEALKGANALVFGRGGSGGVINRIMKTADGSSGGELSLQYGSSDRKRATFDWQAPILRSAGNANGFRLNALYDDGGNFRDGYSQSKRAIHPTVHLDSGHGTTIDIGFEYFRDERVADRGVTSWQGKPIDVDPATFIGNAEQSPVRARANSFDIAIDHRFNDRVELRNHTRTADYDKSYQNVFGNGTRFDALDNPQVMLQAYRSFGTRRNLFNQTDLIAKLGDGDIRHTLLVGAEFGHQDNRSRTEQGRFGTLANVWVPLSAPRYNGIVTYPLTSADSDSGANVRALYVQDQIALGTRWIAIAGLRNDWFDVRMNDHLTGNTYAISNSLRSPRAGLVFKPSGNTSIYASYSVAWQPRSGDQLSSLTASTQALLPEKFVNREVGFKWDIAGKIALTAATYRLDRRNVAIPDPSDPTRSLLVNGQRSSGVELGLAGRITRHWQMLGGYAFQNGSYLATQSASVPQGNRLPQLPRHSASLWNRYDFTSRFGVGLGAIHRGSIYAAADNAVRIPAYTRWDAAVYFAATKSIDLQLNVENLFNTRYFVSANSNQNISPGSPRAAVLTARFAF</sequence>
<comment type="caution">
    <text evidence="20">The sequence shown here is derived from an EMBL/GenBank/DDBJ whole genome shotgun (WGS) entry which is preliminary data.</text>
</comment>
<evidence type="ECO:0000256" key="8">
    <source>
        <dbReference type="ARBA" id="ARBA00023004"/>
    </source>
</evidence>
<feature type="short sequence motif" description="TonB C-terminal box" evidence="15">
    <location>
        <begin position="690"/>
        <end position="707"/>
    </location>
</feature>
<dbReference type="InterPro" id="IPR037066">
    <property type="entry name" value="Plug_dom_sf"/>
</dbReference>
<dbReference type="NCBIfam" id="TIGR01783">
    <property type="entry name" value="TonB-siderophor"/>
    <property type="match status" value="1"/>
</dbReference>
<dbReference type="Pfam" id="PF07715">
    <property type="entry name" value="Plug"/>
    <property type="match status" value="1"/>
</dbReference>
<evidence type="ECO:0000256" key="6">
    <source>
        <dbReference type="ARBA" id="ARBA00022692"/>
    </source>
</evidence>
<evidence type="ECO:0000259" key="18">
    <source>
        <dbReference type="Pfam" id="PF00593"/>
    </source>
</evidence>
<keyword evidence="9" id="KW-0406">Ion transport</keyword>
<proteinExistence type="inferred from homology"/>
<dbReference type="InterPro" id="IPR012910">
    <property type="entry name" value="Plug_dom"/>
</dbReference>
<dbReference type="GO" id="GO:0015891">
    <property type="term" value="P:siderophore transport"/>
    <property type="evidence" value="ECO:0007669"/>
    <property type="project" value="InterPro"/>
</dbReference>
<feature type="signal peptide" evidence="17">
    <location>
        <begin position="1"/>
        <end position="24"/>
    </location>
</feature>
<evidence type="ECO:0000256" key="10">
    <source>
        <dbReference type="ARBA" id="ARBA00023077"/>
    </source>
</evidence>
<dbReference type="RefSeq" id="WP_103074458.1">
    <property type="nucleotide sequence ID" value="NZ_NPZB01000001.1"/>
</dbReference>
<gene>
    <name evidence="20" type="ORF">Lysil_1034</name>
</gene>
<keyword evidence="4 14" id="KW-1134">Transmembrane beta strand</keyword>
<keyword evidence="12 20" id="KW-0675">Receptor</keyword>
<dbReference type="SUPFAM" id="SSF56935">
    <property type="entry name" value="Porins"/>
    <property type="match status" value="1"/>
</dbReference>
<evidence type="ECO:0000256" key="16">
    <source>
        <dbReference type="RuleBase" id="RU003357"/>
    </source>
</evidence>
<evidence type="ECO:0000313" key="21">
    <source>
        <dbReference type="Proteomes" id="UP000236220"/>
    </source>
</evidence>
<keyword evidence="5" id="KW-0410">Iron transport</keyword>
<dbReference type="InterPro" id="IPR010917">
    <property type="entry name" value="TonB_rcpt_CS"/>
</dbReference>
<evidence type="ECO:0000256" key="2">
    <source>
        <dbReference type="ARBA" id="ARBA00009810"/>
    </source>
</evidence>
<dbReference type="Proteomes" id="UP000236220">
    <property type="component" value="Unassembled WGS sequence"/>
</dbReference>
<feature type="domain" description="TonB-dependent receptor plug" evidence="19">
    <location>
        <begin position="65"/>
        <end position="161"/>
    </location>
</feature>
<dbReference type="Pfam" id="PF00593">
    <property type="entry name" value="TonB_dep_Rec_b-barrel"/>
    <property type="match status" value="1"/>
</dbReference>
<dbReference type="PROSITE" id="PS52016">
    <property type="entry name" value="TONB_DEPENDENT_REC_3"/>
    <property type="match status" value="1"/>
</dbReference>
<dbReference type="Gene3D" id="2.40.170.20">
    <property type="entry name" value="TonB-dependent receptor, beta-barrel domain"/>
    <property type="match status" value="1"/>
</dbReference>
<evidence type="ECO:0000256" key="7">
    <source>
        <dbReference type="ARBA" id="ARBA00022729"/>
    </source>
</evidence>
<evidence type="ECO:0000259" key="19">
    <source>
        <dbReference type="Pfam" id="PF07715"/>
    </source>
</evidence>
<evidence type="ECO:0000256" key="17">
    <source>
        <dbReference type="SAM" id="SignalP"/>
    </source>
</evidence>
<evidence type="ECO:0000256" key="5">
    <source>
        <dbReference type="ARBA" id="ARBA00022496"/>
    </source>
</evidence>
<dbReference type="PANTHER" id="PTHR32552">
    <property type="entry name" value="FERRICHROME IRON RECEPTOR-RELATED"/>
    <property type="match status" value="1"/>
</dbReference>
<keyword evidence="3 14" id="KW-0813">Transport</keyword>
<dbReference type="GO" id="GO:0009279">
    <property type="term" value="C:cell outer membrane"/>
    <property type="evidence" value="ECO:0007669"/>
    <property type="project" value="UniProtKB-SubCell"/>
</dbReference>
<keyword evidence="21" id="KW-1185">Reference proteome</keyword>
<organism evidence="20 21">
    <name type="scientific">Solilutibacter silvestris</name>
    <dbReference type="NCBI Taxonomy" id="1645665"/>
    <lineage>
        <taxon>Bacteria</taxon>
        <taxon>Pseudomonadati</taxon>
        <taxon>Pseudomonadota</taxon>
        <taxon>Gammaproteobacteria</taxon>
        <taxon>Lysobacterales</taxon>
        <taxon>Lysobacteraceae</taxon>
        <taxon>Solilutibacter</taxon>
    </lineage>
</organism>
<comment type="similarity">
    <text evidence="2 14 16">Belongs to the TonB-dependent receptor family.</text>
</comment>
<evidence type="ECO:0000256" key="4">
    <source>
        <dbReference type="ARBA" id="ARBA00022452"/>
    </source>
</evidence>
<protein>
    <submittedName>
        <fullName evidence="20">TonB-siderophor: TonB-dependent siderophore receptor</fullName>
    </submittedName>
</protein>
<keyword evidence="7 17" id="KW-0732">Signal</keyword>